<dbReference type="EMBL" id="JACRTI010000004">
    <property type="protein sequence ID" value="MBC8600655.1"/>
    <property type="molecule type" value="Genomic_DNA"/>
</dbReference>
<evidence type="ECO:0000313" key="11">
    <source>
        <dbReference type="Proteomes" id="UP000629596"/>
    </source>
</evidence>
<reference evidence="8 11" key="2">
    <citation type="submission" date="2020-08" db="EMBL/GenBank/DDBJ databases">
        <title>Genome public.</title>
        <authorList>
            <person name="Liu C."/>
            <person name="Sun Q."/>
        </authorList>
    </citation>
    <scope>NUCLEOTIDE SEQUENCE [LARGE SCALE GENOMIC DNA]</scope>
    <source>
        <strain evidence="8 11">426_9</strain>
    </source>
</reference>
<feature type="modified residue" description="4-aspartylphosphate" evidence="4">
    <location>
        <position position="55"/>
    </location>
</feature>
<organism evidence="9 10">
    <name type="scientific">Parabacteroides acidifaciens</name>
    <dbReference type="NCBI Taxonomy" id="2290935"/>
    <lineage>
        <taxon>Bacteria</taxon>
        <taxon>Pseudomonadati</taxon>
        <taxon>Bacteroidota</taxon>
        <taxon>Bacteroidia</taxon>
        <taxon>Bacteroidales</taxon>
        <taxon>Tannerellaceae</taxon>
        <taxon>Parabacteroides</taxon>
    </lineage>
</organism>
<evidence type="ECO:0000313" key="10">
    <source>
        <dbReference type="Proteomes" id="UP000256321"/>
    </source>
</evidence>
<dbReference type="GO" id="GO:0006355">
    <property type="term" value="P:regulation of DNA-templated transcription"/>
    <property type="evidence" value="ECO:0007669"/>
    <property type="project" value="InterPro"/>
</dbReference>
<evidence type="ECO:0000313" key="9">
    <source>
        <dbReference type="EMBL" id="RDU50656.1"/>
    </source>
</evidence>
<dbReference type="CDD" id="cd00383">
    <property type="entry name" value="trans_reg_C"/>
    <property type="match status" value="1"/>
</dbReference>
<dbReference type="AlphaFoldDB" id="A0A3D8HI57"/>
<reference evidence="9 10" key="1">
    <citation type="submission" date="2018-07" db="EMBL/GenBank/DDBJ databases">
        <title>Parabacteroides acidifaciens nov. sp., isolated from human feces.</title>
        <authorList>
            <person name="Wang Y.J."/>
        </authorList>
    </citation>
    <scope>NUCLEOTIDE SEQUENCE [LARGE SCALE GENOMIC DNA]</scope>
    <source>
        <strain evidence="9 10">426-9</strain>
    </source>
</reference>
<evidence type="ECO:0000313" key="8">
    <source>
        <dbReference type="EMBL" id="MBC8600655.1"/>
    </source>
</evidence>
<dbReference type="GO" id="GO:0005829">
    <property type="term" value="C:cytosol"/>
    <property type="evidence" value="ECO:0007669"/>
    <property type="project" value="TreeGrafter"/>
</dbReference>
<dbReference type="Pfam" id="PF00486">
    <property type="entry name" value="Trans_reg_C"/>
    <property type="match status" value="1"/>
</dbReference>
<accession>A0A3D8HI57</accession>
<dbReference type="Proteomes" id="UP000629596">
    <property type="component" value="Unassembled WGS sequence"/>
</dbReference>
<dbReference type="InterPro" id="IPR039420">
    <property type="entry name" value="WalR-like"/>
</dbReference>
<evidence type="ECO:0000259" key="6">
    <source>
        <dbReference type="PROSITE" id="PS50110"/>
    </source>
</evidence>
<proteinExistence type="predicted"/>
<feature type="domain" description="Response regulatory" evidence="6">
    <location>
        <begin position="6"/>
        <end position="120"/>
    </location>
</feature>
<dbReference type="InterPro" id="IPR016032">
    <property type="entry name" value="Sig_transdc_resp-reg_C-effctor"/>
</dbReference>
<dbReference type="Gene3D" id="1.10.10.10">
    <property type="entry name" value="Winged helix-like DNA-binding domain superfamily/Winged helix DNA-binding domain"/>
    <property type="match status" value="1"/>
</dbReference>
<dbReference type="PROSITE" id="PS51755">
    <property type="entry name" value="OMPR_PHOB"/>
    <property type="match status" value="1"/>
</dbReference>
<feature type="DNA-binding region" description="OmpR/PhoB-type" evidence="5">
    <location>
        <begin position="131"/>
        <end position="228"/>
    </location>
</feature>
<dbReference type="PROSITE" id="PS50110">
    <property type="entry name" value="RESPONSE_REGULATORY"/>
    <property type="match status" value="1"/>
</dbReference>
<dbReference type="SMART" id="SM00862">
    <property type="entry name" value="Trans_reg_C"/>
    <property type="match status" value="1"/>
</dbReference>
<keyword evidence="3 5" id="KW-0238">DNA-binding</keyword>
<keyword evidence="11" id="KW-1185">Reference proteome</keyword>
<dbReference type="EMBL" id="QREV01000004">
    <property type="protein sequence ID" value="RDU50656.1"/>
    <property type="molecule type" value="Genomic_DNA"/>
</dbReference>
<dbReference type="Proteomes" id="UP000256321">
    <property type="component" value="Unassembled WGS sequence"/>
</dbReference>
<protein>
    <submittedName>
        <fullName evidence="9">DNA-binding response regulator</fullName>
    </submittedName>
    <submittedName>
        <fullName evidence="8">Response regulator transcription factor</fullName>
    </submittedName>
</protein>
<evidence type="ECO:0000256" key="4">
    <source>
        <dbReference type="PROSITE-ProRule" id="PRU00169"/>
    </source>
</evidence>
<evidence type="ECO:0000256" key="2">
    <source>
        <dbReference type="ARBA" id="ARBA00023012"/>
    </source>
</evidence>
<dbReference type="InterPro" id="IPR011006">
    <property type="entry name" value="CheY-like_superfamily"/>
</dbReference>
<dbReference type="InterPro" id="IPR036388">
    <property type="entry name" value="WH-like_DNA-bd_sf"/>
</dbReference>
<dbReference type="GO" id="GO:0000976">
    <property type="term" value="F:transcription cis-regulatory region binding"/>
    <property type="evidence" value="ECO:0007669"/>
    <property type="project" value="TreeGrafter"/>
</dbReference>
<dbReference type="GO" id="GO:0032993">
    <property type="term" value="C:protein-DNA complex"/>
    <property type="evidence" value="ECO:0007669"/>
    <property type="project" value="TreeGrafter"/>
</dbReference>
<keyword evidence="2" id="KW-0902">Two-component regulatory system</keyword>
<dbReference type="InterPro" id="IPR001867">
    <property type="entry name" value="OmpR/PhoB-type_DNA-bd"/>
</dbReference>
<dbReference type="Gene3D" id="3.40.50.2300">
    <property type="match status" value="1"/>
</dbReference>
<evidence type="ECO:0000256" key="5">
    <source>
        <dbReference type="PROSITE-ProRule" id="PRU01091"/>
    </source>
</evidence>
<dbReference type="RefSeq" id="WP_115498177.1">
    <property type="nucleotide sequence ID" value="NZ_JACRTI010000004.1"/>
</dbReference>
<comment type="caution">
    <text evidence="9">The sequence shown here is derived from an EMBL/GenBank/DDBJ whole genome shotgun (WGS) entry which is preliminary data.</text>
</comment>
<dbReference type="SUPFAM" id="SSF46894">
    <property type="entry name" value="C-terminal effector domain of the bipartite response regulators"/>
    <property type="match status" value="1"/>
</dbReference>
<name>A0A3D8HI57_9BACT</name>
<evidence type="ECO:0000256" key="3">
    <source>
        <dbReference type="ARBA" id="ARBA00023125"/>
    </source>
</evidence>
<dbReference type="InterPro" id="IPR001789">
    <property type="entry name" value="Sig_transdc_resp-reg_receiver"/>
</dbReference>
<dbReference type="GO" id="GO:0000156">
    <property type="term" value="F:phosphorelay response regulator activity"/>
    <property type="evidence" value="ECO:0007669"/>
    <property type="project" value="TreeGrafter"/>
</dbReference>
<dbReference type="Pfam" id="PF00072">
    <property type="entry name" value="Response_reg"/>
    <property type="match status" value="1"/>
</dbReference>
<dbReference type="PANTHER" id="PTHR48111:SF40">
    <property type="entry name" value="PHOSPHATE REGULON TRANSCRIPTIONAL REGULATORY PROTEIN PHOB"/>
    <property type="match status" value="1"/>
</dbReference>
<feature type="domain" description="OmpR/PhoB-type" evidence="7">
    <location>
        <begin position="131"/>
        <end position="228"/>
    </location>
</feature>
<dbReference type="SUPFAM" id="SSF52172">
    <property type="entry name" value="CheY-like"/>
    <property type="match status" value="1"/>
</dbReference>
<gene>
    <name evidence="9" type="ORF">DWU89_02900</name>
    <name evidence="8" type="ORF">H8784_02850</name>
</gene>
<keyword evidence="1 4" id="KW-0597">Phosphoprotein</keyword>
<dbReference type="PANTHER" id="PTHR48111">
    <property type="entry name" value="REGULATOR OF RPOS"/>
    <property type="match status" value="1"/>
</dbReference>
<evidence type="ECO:0000256" key="1">
    <source>
        <dbReference type="ARBA" id="ARBA00022553"/>
    </source>
</evidence>
<evidence type="ECO:0000259" key="7">
    <source>
        <dbReference type="PROSITE" id="PS51755"/>
    </source>
</evidence>
<sequence>MDDHSNILIFSKDNAQGAIIQDNLKAAGYDSQVFDQETTAYESFLSGHFNFCIIDNNLAVKETRTFVAMMKSSEKIIPVIFLCDHPTREDISLLFSFHADDVIRKPLDFEILLARMKAIQKRYHPEERKETKIYIFGKFRFNIQKQLLSIEDKTTKLTTKEADLLTFLCQHANQTIDRMQALQVIWKSDNYFNARSMDVYITKLRKLLQDDPTIRIVNIHGKGYKLSTYDDDDD</sequence>